<dbReference type="EMBL" id="JAHUZE010000004">
    <property type="protein sequence ID" value="MBV7380559.1"/>
    <property type="molecule type" value="Genomic_DNA"/>
</dbReference>
<proteinExistence type="predicted"/>
<sequence length="238" mass="26365">MSEWAPKRFWTQTAVESRDGGFAVLLDAREVKTPAKTAFILPTRDLADAAAAEWDAIEERIDPGKMPVTRMANSALDKVATQHSEVADLLAAYADADLTCYRAEAPVELVDRQAVAWDPILDWAAVTFDARLSPRTGIMHAPQDDASLRRLSREVHAMDSFQLAAFHDLVSLSGSLLIALAVTHGLLDAQTAWDVSRVDENWQIEQWGEDEEAAEQAAMKRQAFLDAALFFRLADQKN</sequence>
<evidence type="ECO:0000313" key="1">
    <source>
        <dbReference type="EMBL" id="MBV7380559.1"/>
    </source>
</evidence>
<dbReference type="PANTHER" id="PTHR21013:SF10">
    <property type="entry name" value="ATP SYNTHASE MITOCHONDRIAL F1 COMPLEX ASSEMBLY FACTOR 2"/>
    <property type="match status" value="1"/>
</dbReference>
<evidence type="ECO:0000313" key="2">
    <source>
        <dbReference type="Proteomes" id="UP000756530"/>
    </source>
</evidence>
<dbReference type="RefSeq" id="WP_218393760.1">
    <property type="nucleotide sequence ID" value="NZ_JAHUZE010000004.1"/>
</dbReference>
<accession>A0ABS6T5N7</accession>
<dbReference type="Proteomes" id="UP000756530">
    <property type="component" value="Unassembled WGS sequence"/>
</dbReference>
<dbReference type="InterPro" id="IPR011419">
    <property type="entry name" value="ATP12_ATP_synth-F1-assembly"/>
</dbReference>
<name>A0ABS6T5N7_9RHOB</name>
<organism evidence="1 2">
    <name type="scientific">Maritimibacter dapengensis</name>
    <dbReference type="NCBI Taxonomy" id="2836868"/>
    <lineage>
        <taxon>Bacteria</taxon>
        <taxon>Pseudomonadati</taxon>
        <taxon>Pseudomonadota</taxon>
        <taxon>Alphaproteobacteria</taxon>
        <taxon>Rhodobacterales</taxon>
        <taxon>Roseobacteraceae</taxon>
        <taxon>Maritimibacter</taxon>
    </lineage>
</organism>
<dbReference type="Pfam" id="PF07542">
    <property type="entry name" value="ATP12"/>
    <property type="match status" value="1"/>
</dbReference>
<gene>
    <name evidence="1" type="ORF">KJP28_16660</name>
</gene>
<comment type="caution">
    <text evidence="1">The sequence shown here is derived from an EMBL/GenBank/DDBJ whole genome shotgun (WGS) entry which is preliminary data.</text>
</comment>
<dbReference type="PANTHER" id="PTHR21013">
    <property type="entry name" value="ATP SYNTHASE MITOCHONDRIAL F1 COMPLEX ASSEMBLY FACTOR 2/ATP12 PROTEIN, MITOCHONDRIAL PRECURSOR"/>
    <property type="match status" value="1"/>
</dbReference>
<reference evidence="1 2" key="1">
    <citation type="submission" date="2021-05" db="EMBL/GenBank/DDBJ databases">
        <title>Culturable bacteria isolated from Daya Bay.</title>
        <authorList>
            <person name="Zheng W."/>
            <person name="Yu S."/>
            <person name="Huang Y."/>
        </authorList>
    </citation>
    <scope>NUCLEOTIDE SEQUENCE [LARGE SCALE GENOMIC DNA]</scope>
    <source>
        <strain evidence="1 2">DP4N28-5</strain>
    </source>
</reference>
<protein>
    <submittedName>
        <fullName evidence="1">ATPase</fullName>
    </submittedName>
</protein>
<keyword evidence="2" id="KW-1185">Reference proteome</keyword>